<proteinExistence type="predicted"/>
<reference evidence="1 2" key="1">
    <citation type="submission" date="2015-11" db="EMBL/GenBank/DDBJ databases">
        <title>Complete genome sequencing of a biphenyl-degrading bacterium, Pseudomonas putida KF715 (=NBRC110667).</title>
        <authorList>
            <person name="Suenaga H."/>
            <person name="Fujihara N."/>
            <person name="Watanabe T."/>
            <person name="Hirose J."/>
            <person name="Kimura N."/>
            <person name="Yamazoe A."/>
            <person name="Hosoyama A."/>
            <person name="Shimodaira J."/>
            <person name="Furukawa K."/>
        </authorList>
    </citation>
    <scope>NUCLEOTIDE SEQUENCE [LARGE SCALE GENOMIC DNA]</scope>
    <source>
        <strain evidence="1 2">KF715</strain>
        <plasmid evidence="2">Plasmid pkf715a dna</plasmid>
    </source>
</reference>
<organism evidence="1 2">
    <name type="scientific">Pseudomonas putida</name>
    <name type="common">Arthrobacter siderocapsulatus</name>
    <dbReference type="NCBI Taxonomy" id="303"/>
    <lineage>
        <taxon>Bacteria</taxon>
        <taxon>Pseudomonadati</taxon>
        <taxon>Pseudomonadota</taxon>
        <taxon>Gammaproteobacteria</taxon>
        <taxon>Pseudomonadales</taxon>
        <taxon>Pseudomonadaceae</taxon>
        <taxon>Pseudomonas</taxon>
    </lineage>
</organism>
<dbReference type="AlphaFoldDB" id="A0A1L7NMW2"/>
<evidence type="ECO:0000313" key="2">
    <source>
        <dbReference type="Proteomes" id="UP000218731"/>
    </source>
</evidence>
<keyword evidence="1" id="KW-0614">Plasmid</keyword>
<dbReference type="EMBL" id="AP015030">
    <property type="protein sequence ID" value="BAW26818.1"/>
    <property type="molecule type" value="Genomic_DNA"/>
</dbReference>
<geneLocation type="plasmid" evidence="2">
    <name>pkf715a dna</name>
</geneLocation>
<accession>A0A1L7NMW2</accession>
<dbReference type="RefSeq" id="WP_020307663.1">
    <property type="nucleotide sequence ID" value="NZ_AP015030.1"/>
</dbReference>
<name>A0A1L7NMW2_PSEPU</name>
<protein>
    <submittedName>
        <fullName evidence="1">Uncharacterized protein</fullName>
    </submittedName>
</protein>
<dbReference type="Proteomes" id="UP000218731">
    <property type="component" value="Plasmid pKF715A"/>
</dbReference>
<gene>
    <name evidence="1" type="ORF">KF715C_pA3130</name>
</gene>
<evidence type="ECO:0000313" key="1">
    <source>
        <dbReference type="EMBL" id="BAW26818.1"/>
    </source>
</evidence>
<sequence>MGPDFRVEALPAGFVYGAIAPKVLSDLAGRYAQEAKIDVRHWAMWVFDNGCSVPVPTQIDSSTFPPIRACQLLRQTLEEVARVEMHAMGETDKFNISAVVSQLNEVCALGAV</sequence>